<reference evidence="2 3" key="1">
    <citation type="submission" date="2018-04" db="EMBL/GenBank/DDBJ databases">
        <title>Paenibacillus taichungensis Genome sequencing and assembly.</title>
        <authorList>
            <person name="Xu J."/>
            <person name="Rensing C."/>
            <person name="Mazhar H.S."/>
        </authorList>
    </citation>
    <scope>NUCLEOTIDE SEQUENCE [LARGE SCALE GENOMIC DNA]</scope>
    <source>
        <strain evidence="2 3">NC1</strain>
    </source>
</reference>
<evidence type="ECO:0000313" key="2">
    <source>
        <dbReference type="EMBL" id="RAW19583.1"/>
    </source>
</evidence>
<sequence length="158" mass="16918">MDNQNNQNNHHPYQSDSTTYYSEPNHDNLFTPYPSDLEDPSMGRLKHSGPGIASFVIGLVSIIGYMLTLVIATMAINSTIGVVTTPIQVEEIALHPAVVLASLAVLVCLILNLAGLILGVIGLILKNRKKVFAIIGTILSGVMILAFAGLIIAGIYMM</sequence>
<dbReference type="Proteomes" id="UP000250642">
    <property type="component" value="Unassembled WGS sequence"/>
</dbReference>
<feature type="transmembrane region" description="Helical" evidence="1">
    <location>
        <begin position="52"/>
        <end position="76"/>
    </location>
</feature>
<keyword evidence="1" id="KW-1133">Transmembrane helix</keyword>
<feature type="transmembrane region" description="Helical" evidence="1">
    <location>
        <begin position="96"/>
        <end position="125"/>
    </location>
</feature>
<keyword evidence="1" id="KW-0812">Transmembrane</keyword>
<feature type="transmembrane region" description="Helical" evidence="1">
    <location>
        <begin position="132"/>
        <end position="157"/>
    </location>
</feature>
<keyword evidence="1" id="KW-0472">Membrane</keyword>
<dbReference type="RefSeq" id="WP_113051677.1">
    <property type="nucleotide sequence ID" value="NZ_QEVW01000001.1"/>
</dbReference>
<organism evidence="2 3">
    <name type="scientific">Paenibacillus taichungensis</name>
    <dbReference type="NCBI Taxonomy" id="484184"/>
    <lineage>
        <taxon>Bacteria</taxon>
        <taxon>Bacillati</taxon>
        <taxon>Bacillota</taxon>
        <taxon>Bacilli</taxon>
        <taxon>Bacillales</taxon>
        <taxon>Paenibacillaceae</taxon>
        <taxon>Paenibacillus</taxon>
    </lineage>
</organism>
<evidence type="ECO:0000256" key="1">
    <source>
        <dbReference type="SAM" id="Phobius"/>
    </source>
</evidence>
<evidence type="ECO:0000313" key="3">
    <source>
        <dbReference type="Proteomes" id="UP000250642"/>
    </source>
</evidence>
<proteinExistence type="predicted"/>
<gene>
    <name evidence="2" type="ORF">DC345_02105</name>
</gene>
<dbReference type="AlphaFoldDB" id="A0A329R5H7"/>
<dbReference type="EMBL" id="QEVW01000001">
    <property type="protein sequence ID" value="RAW19583.1"/>
    <property type="molecule type" value="Genomic_DNA"/>
</dbReference>
<comment type="caution">
    <text evidence="2">The sequence shown here is derived from an EMBL/GenBank/DDBJ whole genome shotgun (WGS) entry which is preliminary data.</text>
</comment>
<name>A0A329R5H7_9BACL</name>
<protein>
    <recommendedName>
        <fullName evidence="4">DUF4064 domain-containing protein</fullName>
    </recommendedName>
</protein>
<evidence type="ECO:0008006" key="4">
    <source>
        <dbReference type="Google" id="ProtNLM"/>
    </source>
</evidence>
<accession>A0A329R5H7</accession>